<protein>
    <submittedName>
        <fullName evidence="2">Uncharacterized protein</fullName>
    </submittedName>
</protein>
<evidence type="ECO:0000256" key="1">
    <source>
        <dbReference type="SAM" id="Phobius"/>
    </source>
</evidence>
<gene>
    <name evidence="2" type="ORF">B2K_07890</name>
</gene>
<evidence type="ECO:0000313" key="2">
    <source>
        <dbReference type="EMBL" id="AFH60640.1"/>
    </source>
</evidence>
<reference evidence="2 3" key="1">
    <citation type="submission" date="2013-06" db="EMBL/GenBank/DDBJ databases">
        <title>Complete genome sequence of Paenibacillus mucilaginosus K02.</title>
        <authorList>
            <person name="Xiao B."/>
            <person name="Sun L."/>
            <person name="Xiao L."/>
            <person name="Lian B."/>
        </authorList>
    </citation>
    <scope>NUCLEOTIDE SEQUENCE [LARGE SCALE GENOMIC DNA]</scope>
    <source>
        <strain evidence="2 3">K02</strain>
    </source>
</reference>
<dbReference type="EMBL" id="CP003422">
    <property type="protein sequence ID" value="AFH60640.1"/>
    <property type="molecule type" value="Genomic_DNA"/>
</dbReference>
<accession>I0BE43</accession>
<evidence type="ECO:0000313" key="3">
    <source>
        <dbReference type="Proteomes" id="UP000007392"/>
    </source>
</evidence>
<feature type="transmembrane region" description="Helical" evidence="1">
    <location>
        <begin position="76"/>
        <end position="101"/>
    </location>
</feature>
<keyword evidence="1" id="KW-1133">Transmembrane helix</keyword>
<dbReference type="AlphaFoldDB" id="I0BE43"/>
<feature type="transmembrane region" description="Helical" evidence="1">
    <location>
        <begin position="14"/>
        <end position="32"/>
    </location>
</feature>
<dbReference type="HOGENOM" id="CLU_2260962_0_0_9"/>
<keyword evidence="1" id="KW-0812">Transmembrane</keyword>
<organism evidence="2 3">
    <name type="scientific">Paenibacillus mucilaginosus K02</name>
    <dbReference type="NCBI Taxonomy" id="997761"/>
    <lineage>
        <taxon>Bacteria</taxon>
        <taxon>Bacillati</taxon>
        <taxon>Bacillota</taxon>
        <taxon>Bacilli</taxon>
        <taxon>Bacillales</taxon>
        <taxon>Paenibacillaceae</taxon>
        <taxon>Paenibacillus</taxon>
    </lineage>
</organism>
<dbReference type="KEGG" id="pmw:B2K_07890"/>
<sequence>MVRLDMNTWSDKKWFLWSLLIYPVTIWGWCIPGNVAYDLKIQEIILLPGIIAWFLSCFALAQGIKRIVNRQVSLLYVAALILFFIYFIFPIFIIVIFFLYVKV</sequence>
<keyword evidence="1" id="KW-0472">Membrane</keyword>
<dbReference type="Proteomes" id="UP000007392">
    <property type="component" value="Chromosome"/>
</dbReference>
<feature type="transmembrane region" description="Helical" evidence="1">
    <location>
        <begin position="44"/>
        <end position="64"/>
    </location>
</feature>
<name>I0BE43_9BACL</name>
<proteinExistence type="predicted"/>